<keyword evidence="3" id="KW-0285">Flavoprotein</keyword>
<protein>
    <submittedName>
        <fullName evidence="9">Nitroreductase family protein</fullName>
        <ecNumber evidence="9">1.-.-.-</ecNumber>
    </submittedName>
</protein>
<dbReference type="InterPro" id="IPR000415">
    <property type="entry name" value="Nitroreductase-like"/>
</dbReference>
<dbReference type="AlphaFoldDB" id="A0A380JSH6"/>
<comment type="similarity">
    <text evidence="2">Belongs to the nitroreductase family.</text>
</comment>
<comment type="cofactor">
    <cofactor evidence="1">
        <name>FMN</name>
        <dbReference type="ChEBI" id="CHEBI:58210"/>
    </cofactor>
</comment>
<feature type="domain" description="Nitroreductase" evidence="8">
    <location>
        <begin position="17"/>
        <end position="200"/>
    </location>
</feature>
<dbReference type="GO" id="GO:0046256">
    <property type="term" value="P:2,4,6-trinitrotoluene catabolic process"/>
    <property type="evidence" value="ECO:0007669"/>
    <property type="project" value="TreeGrafter"/>
</dbReference>
<accession>A0A380JSH6</accession>
<dbReference type="SUPFAM" id="SSF55469">
    <property type="entry name" value="FMN-dependent nitroreductase-like"/>
    <property type="match status" value="1"/>
</dbReference>
<evidence type="ECO:0000256" key="5">
    <source>
        <dbReference type="ARBA" id="ARBA00022857"/>
    </source>
</evidence>
<evidence type="ECO:0000256" key="6">
    <source>
        <dbReference type="ARBA" id="ARBA00023002"/>
    </source>
</evidence>
<gene>
    <name evidence="9" type="ORF">NCTC12092_01434</name>
</gene>
<dbReference type="InterPro" id="IPR050627">
    <property type="entry name" value="Nitroreductase/BluB"/>
</dbReference>
<dbReference type="Proteomes" id="UP000254461">
    <property type="component" value="Unassembled WGS sequence"/>
</dbReference>
<evidence type="ECO:0000256" key="3">
    <source>
        <dbReference type="ARBA" id="ARBA00022630"/>
    </source>
</evidence>
<reference evidence="9 10" key="1">
    <citation type="submission" date="2018-06" db="EMBL/GenBank/DDBJ databases">
        <authorList>
            <consortium name="Pathogen Informatics"/>
            <person name="Doyle S."/>
        </authorList>
    </citation>
    <scope>NUCLEOTIDE SEQUENCE [LARGE SCALE GENOMIC DNA]</scope>
    <source>
        <strain evidence="9 10">NCTC12092</strain>
    </source>
</reference>
<evidence type="ECO:0000256" key="7">
    <source>
        <dbReference type="ARBA" id="ARBA00023027"/>
    </source>
</evidence>
<proteinExistence type="inferred from homology"/>
<dbReference type="PANTHER" id="PTHR23026">
    <property type="entry name" value="NADPH NITROREDUCTASE"/>
    <property type="match status" value="1"/>
</dbReference>
<keyword evidence="6 9" id="KW-0560">Oxidoreductase</keyword>
<evidence type="ECO:0000313" key="10">
    <source>
        <dbReference type="Proteomes" id="UP000254461"/>
    </source>
</evidence>
<evidence type="ECO:0000256" key="4">
    <source>
        <dbReference type="ARBA" id="ARBA00022643"/>
    </source>
</evidence>
<evidence type="ECO:0000313" key="9">
    <source>
        <dbReference type="EMBL" id="SUN47457.1"/>
    </source>
</evidence>
<dbReference type="GO" id="GO:0005829">
    <property type="term" value="C:cytosol"/>
    <property type="evidence" value="ECO:0007669"/>
    <property type="project" value="TreeGrafter"/>
</dbReference>
<dbReference type="CDD" id="cd02149">
    <property type="entry name" value="NfsB-like"/>
    <property type="match status" value="1"/>
</dbReference>
<name>A0A380JSH6_9STRE</name>
<dbReference type="GO" id="GO:0046857">
    <property type="term" value="F:oxidoreductase activity, acting on other nitrogenous compounds as donors, with NAD or NADP as acceptor"/>
    <property type="evidence" value="ECO:0007669"/>
    <property type="project" value="TreeGrafter"/>
</dbReference>
<dbReference type="EC" id="1.-.-.-" evidence="9"/>
<dbReference type="Gene3D" id="3.40.109.10">
    <property type="entry name" value="NADH Oxidase"/>
    <property type="match status" value="1"/>
</dbReference>
<evidence type="ECO:0000256" key="1">
    <source>
        <dbReference type="ARBA" id="ARBA00001917"/>
    </source>
</evidence>
<dbReference type="InterPro" id="IPR029479">
    <property type="entry name" value="Nitroreductase"/>
</dbReference>
<keyword evidence="7" id="KW-0520">NAD</keyword>
<dbReference type="InterPro" id="IPR033878">
    <property type="entry name" value="NfsB-like"/>
</dbReference>
<dbReference type="RefSeq" id="WP_115251177.1">
    <property type="nucleotide sequence ID" value="NZ_UHFF01000002.1"/>
</dbReference>
<dbReference type="EMBL" id="UHFF01000002">
    <property type="protein sequence ID" value="SUN47457.1"/>
    <property type="molecule type" value="Genomic_DNA"/>
</dbReference>
<dbReference type="Pfam" id="PF00881">
    <property type="entry name" value="Nitroreductase"/>
    <property type="match status" value="1"/>
</dbReference>
<organism evidence="9 10">
    <name type="scientific">Streptococcus equi subsp. equi</name>
    <dbReference type="NCBI Taxonomy" id="148942"/>
    <lineage>
        <taxon>Bacteria</taxon>
        <taxon>Bacillati</taxon>
        <taxon>Bacillota</taxon>
        <taxon>Bacilli</taxon>
        <taxon>Lactobacillales</taxon>
        <taxon>Streptococcaceae</taxon>
        <taxon>Streptococcus</taxon>
    </lineage>
</organism>
<keyword evidence="4" id="KW-0288">FMN</keyword>
<dbReference type="PANTHER" id="PTHR23026:SF125">
    <property type="entry name" value="OXYGEN-INSENSITIVE NAD(P)H NITROREDUCTASE"/>
    <property type="match status" value="1"/>
</dbReference>
<evidence type="ECO:0000259" key="8">
    <source>
        <dbReference type="Pfam" id="PF00881"/>
    </source>
</evidence>
<evidence type="ECO:0000256" key="2">
    <source>
        <dbReference type="ARBA" id="ARBA00007118"/>
    </source>
</evidence>
<keyword evidence="5" id="KW-0521">NADP</keyword>
<sequence length="222" mass="25143">MSHKAIHQQLRNAFSFRTAVRVYNDQKIAKEDLDLILDAAWLSPSSIGLEAWRFVVLENEAVKNELKEVSWGATYQFETASHFVLLISEKQARYDGASIKQSLLRRGITDEQALASRLACYEAFQKHDMKIADNPRALFDWTAKQTYIALANMMTTAALIGIDSCPIEGFNYDKVNAILAKHGIINPDTEGISSMLSLGYRLRDPKHSQTRKPREEVISFFS</sequence>